<keyword evidence="2" id="KW-1133">Transmembrane helix</keyword>
<gene>
    <name evidence="3" type="ORF">METZ01_LOCUS21698</name>
</gene>
<dbReference type="EMBL" id="UINC01001045">
    <property type="protein sequence ID" value="SUZ68844.1"/>
    <property type="molecule type" value="Genomic_DNA"/>
</dbReference>
<dbReference type="PIRSF" id="PIRSF032126">
    <property type="entry name" value="F0F1_ATP_synthase_subunit_I"/>
    <property type="match status" value="1"/>
</dbReference>
<evidence type="ECO:0000256" key="2">
    <source>
        <dbReference type="SAM" id="Phobius"/>
    </source>
</evidence>
<dbReference type="Pfam" id="PF09527">
    <property type="entry name" value="ATPase_gene1"/>
    <property type="match status" value="1"/>
</dbReference>
<feature type="compositionally biased region" description="Basic and acidic residues" evidence="1">
    <location>
        <begin position="1"/>
        <end position="12"/>
    </location>
</feature>
<dbReference type="AlphaFoldDB" id="A0A381PQF0"/>
<keyword evidence="2" id="KW-0812">Transmembrane</keyword>
<dbReference type="InterPro" id="IPR032820">
    <property type="entry name" value="ATPase_put"/>
</dbReference>
<organism evidence="3">
    <name type="scientific">marine metagenome</name>
    <dbReference type="NCBI Taxonomy" id="408172"/>
    <lineage>
        <taxon>unclassified sequences</taxon>
        <taxon>metagenomes</taxon>
        <taxon>ecological metagenomes</taxon>
    </lineage>
</organism>
<reference evidence="3" key="1">
    <citation type="submission" date="2018-05" db="EMBL/GenBank/DDBJ databases">
        <authorList>
            <person name="Lanie J.A."/>
            <person name="Ng W.-L."/>
            <person name="Kazmierczak K.M."/>
            <person name="Andrzejewski T.M."/>
            <person name="Davidsen T.M."/>
            <person name="Wayne K.J."/>
            <person name="Tettelin H."/>
            <person name="Glass J.I."/>
            <person name="Rusch D."/>
            <person name="Podicherti R."/>
            <person name="Tsui H.-C.T."/>
            <person name="Winkler M.E."/>
        </authorList>
    </citation>
    <scope>NUCLEOTIDE SEQUENCE</scope>
</reference>
<feature type="transmembrane region" description="Helical" evidence="2">
    <location>
        <begin position="81"/>
        <end position="102"/>
    </location>
</feature>
<evidence type="ECO:0008006" key="4">
    <source>
        <dbReference type="Google" id="ProtNLM"/>
    </source>
</evidence>
<evidence type="ECO:0000313" key="3">
    <source>
        <dbReference type="EMBL" id="SUZ68844.1"/>
    </source>
</evidence>
<protein>
    <recommendedName>
        <fullName evidence="4">ATP synthase protein I</fullName>
    </recommendedName>
</protein>
<feature type="transmembrane region" description="Helical" evidence="2">
    <location>
        <begin position="53"/>
        <end position="75"/>
    </location>
</feature>
<keyword evidence="2" id="KW-0472">Membrane</keyword>
<proteinExistence type="predicted"/>
<name>A0A381PQF0_9ZZZZ</name>
<evidence type="ECO:0000256" key="1">
    <source>
        <dbReference type="SAM" id="MobiDB-lite"/>
    </source>
</evidence>
<sequence length="110" mass="12319">MIDKSEKEDQKDMNSNLQKTSELSKRISNFGKENYDNHQKESDNLNSPSPIGLAFRLSTDLVAGLIVGGVMGWSIDRWLGTTPWFLIVFFILGITAGIFNVLKTAKNLNK</sequence>
<accession>A0A381PQF0</accession>
<feature type="region of interest" description="Disordered" evidence="1">
    <location>
        <begin position="1"/>
        <end position="23"/>
    </location>
</feature>
<dbReference type="InterPro" id="IPR016989">
    <property type="entry name" value="Atp1_alphaprobac"/>
</dbReference>